<dbReference type="NCBIfam" id="NF011936">
    <property type="entry name" value="PRK15407.1"/>
    <property type="match status" value="1"/>
</dbReference>
<dbReference type="GO" id="GO:0008483">
    <property type="term" value="F:transaminase activity"/>
    <property type="evidence" value="ECO:0007669"/>
    <property type="project" value="TreeGrafter"/>
</dbReference>
<keyword evidence="2 4" id="KW-0663">Pyridoxal phosphate</keyword>
<evidence type="ECO:0000256" key="3">
    <source>
        <dbReference type="ARBA" id="ARBA00037999"/>
    </source>
</evidence>
<dbReference type="PANTHER" id="PTHR30244:SF34">
    <property type="entry name" value="DTDP-4-AMINO-4,6-DIDEOXYGALACTOSE TRANSAMINASE"/>
    <property type="match status" value="1"/>
</dbReference>
<dbReference type="SUPFAM" id="SSF53383">
    <property type="entry name" value="PLP-dependent transferases"/>
    <property type="match status" value="1"/>
</dbReference>
<comment type="cofactor">
    <cofactor evidence="1">
        <name>pyridoxal 5'-phosphate</name>
        <dbReference type="ChEBI" id="CHEBI:597326"/>
    </cofactor>
</comment>
<dbReference type="InterPro" id="IPR015421">
    <property type="entry name" value="PyrdxlP-dep_Trfase_major"/>
</dbReference>
<dbReference type="PIRSF" id="PIRSF000390">
    <property type="entry name" value="PLP_StrS"/>
    <property type="match status" value="1"/>
</dbReference>
<evidence type="ECO:0000256" key="2">
    <source>
        <dbReference type="ARBA" id="ARBA00022898"/>
    </source>
</evidence>
<dbReference type="RefSeq" id="WP_078787324.1">
    <property type="nucleotide sequence ID" value="NZ_FMTO01000007.1"/>
</dbReference>
<keyword evidence="6" id="KW-1185">Reference proteome</keyword>
<organism evidence="5 6">
    <name type="scientific">Eubacterium ruminantium</name>
    <dbReference type="NCBI Taxonomy" id="42322"/>
    <lineage>
        <taxon>Bacteria</taxon>
        <taxon>Bacillati</taxon>
        <taxon>Bacillota</taxon>
        <taxon>Clostridia</taxon>
        <taxon>Eubacteriales</taxon>
        <taxon>Eubacteriaceae</taxon>
        <taxon>Eubacterium</taxon>
    </lineage>
</organism>
<evidence type="ECO:0000256" key="1">
    <source>
        <dbReference type="ARBA" id="ARBA00001933"/>
    </source>
</evidence>
<sequence length="449" mass="51078">MREEEMRKEILEKVAEYAREFHLKKQQEKDENFKEGDRVPYASRVYDEKEMVNLVDSALEFWLTAGRYTEEFEKKFAEYLGVRFVSLVNSGSSANLCAFAALTSPLLGERALRRGDEVITVAAGFPTTVNPIIQYGCVPVFIDVEIPGYSIKTDLLEEAYTEKTKAVMMAHTLGNPFNIKKVKDFCDKHGLWLVEDNCDSLGSLYTIDGETKQTGTIGDIGTSSFYPPHHMTMGEGGAVYTNNPLLHKIIRSMRDWGRDCICPPGHDNFCGHRYDGTYGELPKGYDHKYVYSHFGYNLKATDMQAAVGVAQLEKFPQFAEKRRENFKYLYEKLANGGAEEKLILPVAEENSDPCWFGFIVTCRDGVDRKKVVPYIESKNVQTRMLFAGNLIKHPCFDEMRKEGKGFRVVGDLTNTDLIMDRSFWVGVYPGMTREKLDYMAKVILEAINL</sequence>
<dbReference type="Gene3D" id="3.90.1150.10">
    <property type="entry name" value="Aspartate Aminotransferase, domain 1"/>
    <property type="match status" value="1"/>
</dbReference>
<dbReference type="PANTHER" id="PTHR30244">
    <property type="entry name" value="TRANSAMINASE"/>
    <property type="match status" value="1"/>
</dbReference>
<dbReference type="CDD" id="cd00616">
    <property type="entry name" value="AHBA_syn"/>
    <property type="match status" value="1"/>
</dbReference>
<dbReference type="Proteomes" id="UP000189857">
    <property type="component" value="Unassembled WGS sequence"/>
</dbReference>
<dbReference type="Gene3D" id="3.40.640.10">
    <property type="entry name" value="Type I PLP-dependent aspartate aminotransferase-like (Major domain)"/>
    <property type="match status" value="1"/>
</dbReference>
<dbReference type="GO" id="GO:0030170">
    <property type="term" value="F:pyridoxal phosphate binding"/>
    <property type="evidence" value="ECO:0007669"/>
    <property type="project" value="TreeGrafter"/>
</dbReference>
<evidence type="ECO:0000313" key="5">
    <source>
        <dbReference type="EMBL" id="SJZ74526.1"/>
    </source>
</evidence>
<protein>
    <submittedName>
        <fullName evidence="5">CDP-6-deoxy-D-xylo-4-hexulose-3-dehydrase</fullName>
    </submittedName>
</protein>
<dbReference type="GO" id="GO:0000271">
    <property type="term" value="P:polysaccharide biosynthetic process"/>
    <property type="evidence" value="ECO:0007669"/>
    <property type="project" value="TreeGrafter"/>
</dbReference>
<evidence type="ECO:0000313" key="6">
    <source>
        <dbReference type="Proteomes" id="UP000189857"/>
    </source>
</evidence>
<dbReference type="Pfam" id="PF01041">
    <property type="entry name" value="DegT_DnrJ_EryC1"/>
    <property type="match status" value="1"/>
</dbReference>
<dbReference type="InterPro" id="IPR015422">
    <property type="entry name" value="PyrdxlP-dep_Trfase_small"/>
</dbReference>
<dbReference type="EMBL" id="FUXA01000008">
    <property type="protein sequence ID" value="SJZ74526.1"/>
    <property type="molecule type" value="Genomic_DNA"/>
</dbReference>
<dbReference type="OrthoDB" id="9810913at2"/>
<dbReference type="AlphaFoldDB" id="A0A1T4N602"/>
<evidence type="ECO:0000256" key="4">
    <source>
        <dbReference type="RuleBase" id="RU004508"/>
    </source>
</evidence>
<accession>A0A1T4N602</accession>
<gene>
    <name evidence="5" type="ORF">SAMN02745110_01486</name>
</gene>
<dbReference type="FunFam" id="3.40.640.10:FF:000079">
    <property type="entry name" value="LPS biosynthesis protein"/>
    <property type="match status" value="1"/>
</dbReference>
<comment type="similarity">
    <text evidence="3 4">Belongs to the DegT/DnrJ/EryC1 family.</text>
</comment>
<dbReference type="InterPro" id="IPR015424">
    <property type="entry name" value="PyrdxlP-dep_Trfase"/>
</dbReference>
<name>A0A1T4N602_9FIRM</name>
<proteinExistence type="inferred from homology"/>
<reference evidence="5 6" key="1">
    <citation type="submission" date="2017-02" db="EMBL/GenBank/DDBJ databases">
        <authorList>
            <person name="Peterson S.W."/>
        </authorList>
    </citation>
    <scope>NUCLEOTIDE SEQUENCE [LARGE SCALE GENOMIC DNA]</scope>
    <source>
        <strain evidence="5 6">ATCC 17233</strain>
    </source>
</reference>
<dbReference type="InterPro" id="IPR000653">
    <property type="entry name" value="DegT/StrS_aminotransferase"/>
</dbReference>